<dbReference type="Pfam" id="PF22022">
    <property type="entry name" value="Phage_int_M"/>
    <property type="match status" value="1"/>
</dbReference>
<evidence type="ECO:0000259" key="3">
    <source>
        <dbReference type="Pfam" id="PF22022"/>
    </source>
</evidence>
<keyword evidence="2" id="KW-0233">DNA recombination</keyword>
<comment type="caution">
    <text evidence="4">The sequence shown here is derived from an EMBL/GenBank/DDBJ whole genome shotgun (WGS) entry which is preliminary data.</text>
</comment>
<dbReference type="Proteomes" id="UP001597351">
    <property type="component" value="Unassembled WGS sequence"/>
</dbReference>
<reference evidence="5" key="1">
    <citation type="journal article" date="2019" name="Int. J. Syst. Evol. Microbiol.">
        <title>The Global Catalogue of Microorganisms (GCM) 10K type strain sequencing project: providing services to taxonomists for standard genome sequencing and annotation.</title>
        <authorList>
            <consortium name="The Broad Institute Genomics Platform"/>
            <consortium name="The Broad Institute Genome Sequencing Center for Infectious Disease"/>
            <person name="Wu L."/>
            <person name="Ma J."/>
        </authorList>
    </citation>
    <scope>NUCLEOTIDE SEQUENCE [LARGE SCALE GENOMIC DNA]</scope>
    <source>
        <strain evidence="5">CGMCC 1.12477</strain>
    </source>
</reference>
<dbReference type="Gene3D" id="1.10.443.10">
    <property type="entry name" value="Intergrase catalytic core"/>
    <property type="match status" value="1"/>
</dbReference>
<sequence>MGRQPSADPAGLLLVSPSGRVRATPPAAGTRYWRLSIVDGAGHRIRQTTGGTTRASAERALLELDRHLAAHSPAGARARHGAELLRYYLDDRRPKNQSHPDRSPRWSQSYTDQTRHLVNHYLCPVLASTPLAEWSAEHAFAVLDRCPTNYMVSKVRRTLSAVLTLGVADGFLRSDQRDLHRVTVPLRPDVRPRRREPPARLPDASVLLRPDEVPSTAQVEQLAASTPPCMEPRSWEGVVNFLAYTGVRIGEALGCADRDVLDDLPTGLIAVRWQLIEPVGQSKRLAPPKNGYGRLVAVCEETPLGFPLRSWLLERAEVAAQERVGGHNPAGALLVTPRGRWWTRSNFRARCFNPAATAAGWERLSWRGPVRRKVAGRWVTTQAERHDWRHPLHSLRHHYACTARDMWGWTGAELCLNGGWADEAFVHSRYYGASEETYRRAVAKQAGTSLSGRLA</sequence>
<evidence type="ECO:0000313" key="4">
    <source>
        <dbReference type="EMBL" id="MFD1948604.1"/>
    </source>
</evidence>
<dbReference type="InterPro" id="IPR013762">
    <property type="entry name" value="Integrase-like_cat_sf"/>
</dbReference>
<evidence type="ECO:0000256" key="1">
    <source>
        <dbReference type="ARBA" id="ARBA00023125"/>
    </source>
</evidence>
<dbReference type="InterPro" id="IPR053876">
    <property type="entry name" value="Phage_int_M"/>
</dbReference>
<dbReference type="InterPro" id="IPR011010">
    <property type="entry name" value="DNA_brk_join_enz"/>
</dbReference>
<organism evidence="4 5">
    <name type="scientific">Nocardioides aestuarii</name>
    <dbReference type="NCBI Taxonomy" id="252231"/>
    <lineage>
        <taxon>Bacteria</taxon>
        <taxon>Bacillati</taxon>
        <taxon>Actinomycetota</taxon>
        <taxon>Actinomycetes</taxon>
        <taxon>Propionibacteriales</taxon>
        <taxon>Nocardioidaceae</taxon>
        <taxon>Nocardioides</taxon>
    </lineage>
</organism>
<evidence type="ECO:0000313" key="5">
    <source>
        <dbReference type="Proteomes" id="UP001597351"/>
    </source>
</evidence>
<feature type="domain" description="Phage integrase central" evidence="3">
    <location>
        <begin position="100"/>
        <end position="176"/>
    </location>
</feature>
<dbReference type="EMBL" id="JBHUGD010000003">
    <property type="protein sequence ID" value="MFD1948604.1"/>
    <property type="molecule type" value="Genomic_DNA"/>
</dbReference>
<proteinExistence type="predicted"/>
<dbReference type="InterPro" id="IPR010998">
    <property type="entry name" value="Integrase_recombinase_N"/>
</dbReference>
<gene>
    <name evidence="4" type="ORF">ACFSDE_17515</name>
</gene>
<accession>A0ABW4TSY0</accession>
<protein>
    <recommendedName>
        <fullName evidence="3">Phage integrase central domain-containing protein</fullName>
    </recommendedName>
</protein>
<evidence type="ECO:0000256" key="2">
    <source>
        <dbReference type="ARBA" id="ARBA00023172"/>
    </source>
</evidence>
<name>A0ABW4TSY0_9ACTN</name>
<keyword evidence="1" id="KW-0238">DNA-binding</keyword>
<keyword evidence="5" id="KW-1185">Reference proteome</keyword>
<dbReference type="Gene3D" id="1.10.150.130">
    <property type="match status" value="1"/>
</dbReference>
<dbReference type="SUPFAM" id="SSF56349">
    <property type="entry name" value="DNA breaking-rejoining enzymes"/>
    <property type="match status" value="1"/>
</dbReference>
<dbReference type="RefSeq" id="WP_343920819.1">
    <property type="nucleotide sequence ID" value="NZ_BAAAJT010000002.1"/>
</dbReference>